<dbReference type="InterPro" id="IPR001680">
    <property type="entry name" value="WD40_rpt"/>
</dbReference>
<dbReference type="SUPFAM" id="SSF50978">
    <property type="entry name" value="WD40 repeat-like"/>
    <property type="match status" value="1"/>
</dbReference>
<dbReference type="SMART" id="SM00320">
    <property type="entry name" value="WD40"/>
    <property type="match status" value="4"/>
</dbReference>
<dbReference type="EMBL" id="JAAAHW010000252">
    <property type="protein sequence ID" value="KAG0004609.1"/>
    <property type="molecule type" value="Genomic_DNA"/>
</dbReference>
<dbReference type="InterPro" id="IPR019775">
    <property type="entry name" value="WD40_repeat_CS"/>
</dbReference>
<feature type="repeat" description="WD" evidence="3">
    <location>
        <begin position="1250"/>
        <end position="1291"/>
    </location>
</feature>
<protein>
    <recommendedName>
        <fullName evidence="4">Arm-like repeat domain-containing protein</fullName>
    </recommendedName>
</protein>
<evidence type="ECO:0000313" key="5">
    <source>
        <dbReference type="EMBL" id="KAG0004609.1"/>
    </source>
</evidence>
<dbReference type="InterPro" id="IPR036322">
    <property type="entry name" value="WD40_repeat_dom_sf"/>
</dbReference>
<dbReference type="SUPFAM" id="SSF141571">
    <property type="entry name" value="Pentapeptide repeat-like"/>
    <property type="match status" value="1"/>
</dbReference>
<dbReference type="InterPro" id="IPR016024">
    <property type="entry name" value="ARM-type_fold"/>
</dbReference>
<evidence type="ECO:0000256" key="3">
    <source>
        <dbReference type="PROSITE-ProRule" id="PRU00221"/>
    </source>
</evidence>
<evidence type="ECO:0000256" key="1">
    <source>
        <dbReference type="ARBA" id="ARBA00022574"/>
    </source>
</evidence>
<dbReference type="Pfam" id="PF00805">
    <property type="entry name" value="Pentapeptide"/>
    <property type="match status" value="1"/>
</dbReference>
<dbReference type="PRINTS" id="PR00320">
    <property type="entry name" value="GPROTEINBRPT"/>
</dbReference>
<reference evidence="5" key="1">
    <citation type="journal article" date="2020" name="Fungal Divers.">
        <title>Resolving the Mortierellaceae phylogeny through synthesis of multi-gene phylogenetics and phylogenomics.</title>
        <authorList>
            <person name="Vandepol N."/>
            <person name="Liber J."/>
            <person name="Desiro A."/>
            <person name="Na H."/>
            <person name="Kennedy M."/>
            <person name="Barry K."/>
            <person name="Grigoriev I.V."/>
            <person name="Miller A.N."/>
            <person name="O'Donnell K."/>
            <person name="Stajich J.E."/>
            <person name="Bonito G."/>
        </authorList>
    </citation>
    <scope>NUCLEOTIDE SEQUENCE</scope>
    <source>
        <strain evidence="5">MES-2147</strain>
    </source>
</reference>
<feature type="repeat" description="WD" evidence="3">
    <location>
        <begin position="1292"/>
        <end position="1333"/>
    </location>
</feature>
<dbReference type="PROSITE" id="PS50082">
    <property type="entry name" value="WD_REPEATS_2"/>
    <property type="match status" value="3"/>
</dbReference>
<dbReference type="Gene3D" id="3.40.50.300">
    <property type="entry name" value="P-loop containing nucleotide triphosphate hydrolases"/>
    <property type="match status" value="1"/>
</dbReference>
<dbReference type="InterPro" id="IPR056251">
    <property type="entry name" value="Arm_rpt_dom"/>
</dbReference>
<evidence type="ECO:0000256" key="2">
    <source>
        <dbReference type="ARBA" id="ARBA00022737"/>
    </source>
</evidence>
<dbReference type="PANTHER" id="PTHR22847">
    <property type="entry name" value="WD40 REPEAT PROTEIN"/>
    <property type="match status" value="1"/>
</dbReference>
<dbReference type="SUPFAM" id="SSF48371">
    <property type="entry name" value="ARM repeat"/>
    <property type="match status" value="1"/>
</dbReference>
<dbReference type="Pfam" id="PF23948">
    <property type="entry name" value="ARM_5"/>
    <property type="match status" value="1"/>
</dbReference>
<gene>
    <name evidence="5" type="ORF">BGZ65_000060</name>
</gene>
<feature type="non-terminal residue" evidence="5">
    <location>
        <position position="1393"/>
    </location>
</feature>
<feature type="domain" description="Arm-like repeat" evidence="4">
    <location>
        <begin position="216"/>
        <end position="612"/>
    </location>
</feature>
<sequence>MLFRSIVPSTKSTLSSLQALDLSNVYLENAFKARDNGIALVLCHDAEATLYQVSSTSKKALTHPKDAEEQALREGVAAAFIDIGNLIEIQGYRDEAQVLYKKAEKLGGNIHEPGRLAQSFRTNSTMDSSNSTLDVLTVAVNPLSRQSMTMNKQQRDIAWVPSHIFANNVRPLIMQFKLPEPDERLNNTPQLACCLSLLQASLSPNDVLEPAVSNWLQAIEKDKDEQERLKMLTMDVIRVYKRDELKDAKAVAEVVCLSPVLEKDEFRSLLSEFHKGVEQAKLLEFHQLEGLAQLIQGADPSYLDADDLIKILELLSTRLGETHQQSEHHLYRLALTVSHVLDAMANTKVKDLDRKNLHVPLATYLDDLKNSNDPYLVYQAAYAYQALLCVPDDEKLWKTALRRTGKVIQGVTGLVSAVNALDLEKFMDGLVNIQQGFKGVSKVFSFIGTSYGEVASLAKNGKAFLDCLKEGFSFERKCPWYSALRGADALIRAGELASFKKLVCEVPCRRDPAFQWGVCQRLGEIASNPMWNPDSRRSAVAFLGEIYQNDEVWGQHVIVKRWILNILMQLTSSSNDGLQLNAKIAETQLIELDADQDAKKRAFYQACRVKEPSSHPLKSALPELGSPSLLDRVQNRPDVEGALRLLKKQRLKERANPVYIALQAKVSVQASDDKAFSLMEKIQDFLKNDQKVFLLLGDSGAGKSTFNRQLECELWQKYNKEDPIPLYINLPSIEKPEHDMIAKALRKAEFTEPQIRELKSHRKFILICDGYDESQQTHNLYMSNRLDQEEWKAQMVISCRIEYLGVDYRDRFQPGERNNHQSVCPLFQEAVITPFLTGQIQDYIKQYVSVHQPLWQIEDYKKALELIPTLKDLMKNPFLMCLSLEVLPRMMDPKHLSGDRVTRVALYDQFIVQWLEREKKRLGEKNLSSQARAAFESLSDDGFTQNGIGFLKKLAMAIYKEQDGQPIVSYARAKDEDSWKAEFFNRDDEKQLLREASPLRRSGNQYRFIHRSLLEYGLTLAVFDPQDWKELAQEQETVTTRRGSMSSTMSFEIYSSAKEETVAVEQEPDLSSPLVWRNFVREPSLLQFLEERVRQEPIFKQQLLAYIEHSRKDKKWRTAAANAITILVRSGVQFINEDFQGIKIPGADLSYGVFESAQLQGADLRKVNFRGAWLRDANLSGTQMAGVQFGELPFLAEDDKVLSCAYSPNGKMFAVGIKSGNVNLYTTSNWEKVRTLSSDDNMVSNGNDMVSNDNDMISSVMFSPTSDQLVSTSNDKSIRLWDVQTGDCQRVLSGHSENVNSVSYSPRGDRVVSTSDDMKIRIWDVRTGNCCRTFTGHTGRVMSAAYSPKGHRIVSGSADNTIRLWDVESGDCCRILEGHSGIIQDIAYSPRGD</sequence>
<keyword evidence="6" id="KW-1185">Reference proteome</keyword>
<comment type="caution">
    <text evidence="5">The sequence shown here is derived from an EMBL/GenBank/DDBJ whole genome shotgun (WGS) entry which is preliminary data.</text>
</comment>
<dbReference type="InterPro" id="IPR020472">
    <property type="entry name" value="WD40_PAC1"/>
</dbReference>
<dbReference type="Proteomes" id="UP000749646">
    <property type="component" value="Unassembled WGS sequence"/>
</dbReference>
<feature type="repeat" description="WD" evidence="3">
    <location>
        <begin position="1334"/>
        <end position="1375"/>
    </location>
</feature>
<dbReference type="Gene3D" id="2.130.10.10">
    <property type="entry name" value="YVTN repeat-like/Quinoprotein amine dehydrogenase"/>
    <property type="match status" value="2"/>
</dbReference>
<keyword evidence="1 3" id="KW-0853">WD repeat</keyword>
<organism evidence="5 6">
    <name type="scientific">Modicella reniformis</name>
    <dbReference type="NCBI Taxonomy" id="1440133"/>
    <lineage>
        <taxon>Eukaryota</taxon>
        <taxon>Fungi</taxon>
        <taxon>Fungi incertae sedis</taxon>
        <taxon>Mucoromycota</taxon>
        <taxon>Mortierellomycotina</taxon>
        <taxon>Mortierellomycetes</taxon>
        <taxon>Mortierellales</taxon>
        <taxon>Mortierellaceae</taxon>
        <taxon>Modicella</taxon>
    </lineage>
</organism>
<dbReference type="GO" id="GO:1990234">
    <property type="term" value="C:transferase complex"/>
    <property type="evidence" value="ECO:0007669"/>
    <property type="project" value="UniProtKB-ARBA"/>
</dbReference>
<keyword evidence="2" id="KW-0677">Repeat</keyword>
<dbReference type="PROSITE" id="PS50294">
    <property type="entry name" value="WD_REPEATS_REGION"/>
    <property type="match status" value="3"/>
</dbReference>
<dbReference type="Pfam" id="PF00400">
    <property type="entry name" value="WD40"/>
    <property type="match status" value="3"/>
</dbReference>
<dbReference type="Gene3D" id="2.160.20.80">
    <property type="entry name" value="E3 ubiquitin-protein ligase SopA"/>
    <property type="match status" value="1"/>
</dbReference>
<dbReference type="InterPro" id="IPR001646">
    <property type="entry name" value="5peptide_repeat"/>
</dbReference>
<dbReference type="CDD" id="cd00200">
    <property type="entry name" value="WD40"/>
    <property type="match status" value="1"/>
</dbReference>
<dbReference type="InterPro" id="IPR027417">
    <property type="entry name" value="P-loop_NTPase"/>
</dbReference>
<evidence type="ECO:0000259" key="4">
    <source>
        <dbReference type="Pfam" id="PF23948"/>
    </source>
</evidence>
<dbReference type="PROSITE" id="PS00678">
    <property type="entry name" value="WD_REPEATS_1"/>
    <property type="match status" value="3"/>
</dbReference>
<accession>A0A9P6MKA4</accession>
<proteinExistence type="predicted"/>
<dbReference type="OrthoDB" id="538223at2759"/>
<dbReference type="InterPro" id="IPR015943">
    <property type="entry name" value="WD40/YVTN_repeat-like_dom_sf"/>
</dbReference>
<name>A0A9P6MKA4_9FUNG</name>
<dbReference type="PANTHER" id="PTHR22847:SF637">
    <property type="entry name" value="WD REPEAT DOMAIN 5B"/>
    <property type="match status" value="1"/>
</dbReference>
<evidence type="ECO:0000313" key="6">
    <source>
        <dbReference type="Proteomes" id="UP000749646"/>
    </source>
</evidence>